<name>X1IAY2_9ZZZZ</name>
<gene>
    <name evidence="1" type="ORF">S03H2_58996</name>
</gene>
<protein>
    <submittedName>
        <fullName evidence="1">Uncharacterized protein</fullName>
    </submittedName>
</protein>
<dbReference type="EMBL" id="BARU01037914">
    <property type="protein sequence ID" value="GAH78852.1"/>
    <property type="molecule type" value="Genomic_DNA"/>
</dbReference>
<evidence type="ECO:0000313" key="1">
    <source>
        <dbReference type="EMBL" id="GAH78852.1"/>
    </source>
</evidence>
<accession>X1IAY2</accession>
<feature type="non-terminal residue" evidence="1">
    <location>
        <position position="45"/>
    </location>
</feature>
<comment type="caution">
    <text evidence="1">The sequence shown here is derived from an EMBL/GenBank/DDBJ whole genome shotgun (WGS) entry which is preliminary data.</text>
</comment>
<proteinExistence type="predicted"/>
<organism evidence="1">
    <name type="scientific">marine sediment metagenome</name>
    <dbReference type="NCBI Taxonomy" id="412755"/>
    <lineage>
        <taxon>unclassified sequences</taxon>
        <taxon>metagenomes</taxon>
        <taxon>ecological metagenomes</taxon>
    </lineage>
</organism>
<reference evidence="1" key="1">
    <citation type="journal article" date="2014" name="Front. Microbiol.">
        <title>High frequency of phylogenetically diverse reductive dehalogenase-homologous genes in deep subseafloor sedimentary metagenomes.</title>
        <authorList>
            <person name="Kawai M."/>
            <person name="Futagami T."/>
            <person name="Toyoda A."/>
            <person name="Takaki Y."/>
            <person name="Nishi S."/>
            <person name="Hori S."/>
            <person name="Arai W."/>
            <person name="Tsubouchi T."/>
            <person name="Morono Y."/>
            <person name="Uchiyama I."/>
            <person name="Ito T."/>
            <person name="Fujiyama A."/>
            <person name="Inagaki F."/>
            <person name="Takami H."/>
        </authorList>
    </citation>
    <scope>NUCLEOTIDE SEQUENCE</scope>
    <source>
        <strain evidence="1">Expedition CK06-06</strain>
    </source>
</reference>
<sequence length="45" mass="5216">MSDLITLFSIKKEIGDHFKKIVATYFFKVLSETISPGYPFYTLPE</sequence>
<dbReference type="AlphaFoldDB" id="X1IAY2"/>